<feature type="transmembrane region" description="Helical" evidence="7">
    <location>
        <begin position="245"/>
        <end position="270"/>
    </location>
</feature>
<evidence type="ECO:0000256" key="1">
    <source>
        <dbReference type="ARBA" id="ARBA00004141"/>
    </source>
</evidence>
<dbReference type="InterPro" id="IPR019334">
    <property type="entry name" value="TMEM170A/B/YPR153W-like"/>
</dbReference>
<dbReference type="EMBL" id="SCEB01215236">
    <property type="protein sequence ID" value="RXM30621.1"/>
    <property type="molecule type" value="Genomic_DNA"/>
</dbReference>
<keyword evidence="9" id="KW-1185">Reference proteome</keyword>
<accession>A0A444U642</accession>
<keyword evidence="5 7" id="KW-0472">Membrane</keyword>
<evidence type="ECO:0000313" key="8">
    <source>
        <dbReference type="EMBL" id="RXM30621.1"/>
    </source>
</evidence>
<dbReference type="PANTHER" id="PTHR22779:SF4">
    <property type="entry name" value="TRANSMEMBRANE PROTEIN 170B"/>
    <property type="match status" value="1"/>
</dbReference>
<feature type="region of interest" description="Disordered" evidence="6">
    <location>
        <begin position="131"/>
        <end position="159"/>
    </location>
</feature>
<feature type="compositionally biased region" description="Low complexity" evidence="6">
    <location>
        <begin position="145"/>
        <end position="159"/>
    </location>
</feature>
<comment type="similarity">
    <text evidence="2">Belongs to the TMEM170 family.</text>
</comment>
<evidence type="ECO:0000256" key="3">
    <source>
        <dbReference type="ARBA" id="ARBA00022692"/>
    </source>
</evidence>
<dbReference type="GO" id="GO:0005886">
    <property type="term" value="C:plasma membrane"/>
    <property type="evidence" value="ECO:0007669"/>
    <property type="project" value="TreeGrafter"/>
</dbReference>
<evidence type="ECO:0000256" key="7">
    <source>
        <dbReference type="SAM" id="Phobius"/>
    </source>
</evidence>
<protein>
    <submittedName>
        <fullName evidence="8">Transmembrane protein 170B</fullName>
    </submittedName>
</protein>
<organism evidence="8 9">
    <name type="scientific">Acipenser ruthenus</name>
    <name type="common">Sterlet sturgeon</name>
    <dbReference type="NCBI Taxonomy" id="7906"/>
    <lineage>
        <taxon>Eukaryota</taxon>
        <taxon>Metazoa</taxon>
        <taxon>Chordata</taxon>
        <taxon>Craniata</taxon>
        <taxon>Vertebrata</taxon>
        <taxon>Euteleostomi</taxon>
        <taxon>Actinopterygii</taxon>
        <taxon>Chondrostei</taxon>
        <taxon>Acipenseriformes</taxon>
        <taxon>Acipenseridae</taxon>
        <taxon>Acipenser</taxon>
    </lineage>
</organism>
<reference evidence="8 9" key="1">
    <citation type="submission" date="2019-01" db="EMBL/GenBank/DDBJ databases">
        <title>Draft Genome and Complete Hox-Cluster Characterization of the Sterlet Sturgeon (Acipenser ruthenus).</title>
        <authorList>
            <person name="Wei Q."/>
        </authorList>
    </citation>
    <scope>NUCLEOTIDE SEQUENCE [LARGE SCALE GENOMIC DNA]</scope>
    <source>
        <strain evidence="8">WHYD16114868_AA</strain>
        <tissue evidence="8">Blood</tissue>
    </source>
</reference>
<sequence>MWQLRIGGETAALTNQGGMTEESKQYGQPYNTMLWVTANRHAKKKNVSELKSKTKEKIAQNWSAATRIGGGPTSQVELTTLEKKMENIFSSEQLEGVQGIIDTTRLKDDSQPVASSETAKEQTTGLILTNRATGTQKNTPEVEAAAKAPSASSMSSSRPYSLYSNLTKSGNPGSSGRNMKDYSVNLSVQQVLSLWVHGTVLQHFTEMWYWVFLWALFSSLFVHGAVGLLMFVMLQRHKQGRLISFILVSVGFLASVTGGMITSAAVAGVYRVAGKNMAPLEALVFGVGQTVLAIIISVSRILATL</sequence>
<evidence type="ECO:0000256" key="5">
    <source>
        <dbReference type="ARBA" id="ARBA00023136"/>
    </source>
</evidence>
<dbReference type="GO" id="GO:0090090">
    <property type="term" value="P:negative regulation of canonical Wnt signaling pathway"/>
    <property type="evidence" value="ECO:0007669"/>
    <property type="project" value="TreeGrafter"/>
</dbReference>
<evidence type="ECO:0000256" key="2">
    <source>
        <dbReference type="ARBA" id="ARBA00006325"/>
    </source>
</evidence>
<feature type="transmembrane region" description="Helical" evidence="7">
    <location>
        <begin position="282"/>
        <end position="303"/>
    </location>
</feature>
<evidence type="ECO:0000256" key="6">
    <source>
        <dbReference type="SAM" id="MobiDB-lite"/>
    </source>
</evidence>
<keyword evidence="4 7" id="KW-1133">Transmembrane helix</keyword>
<name>A0A444U642_ACIRT</name>
<dbReference type="AlphaFoldDB" id="A0A444U642"/>
<evidence type="ECO:0000313" key="9">
    <source>
        <dbReference type="Proteomes" id="UP000289886"/>
    </source>
</evidence>
<gene>
    <name evidence="8" type="ORF">EOD39_7742</name>
</gene>
<dbReference type="Pfam" id="PF10190">
    <property type="entry name" value="Tmemb_170"/>
    <property type="match status" value="1"/>
</dbReference>
<proteinExistence type="inferred from homology"/>
<keyword evidence="3 7" id="KW-0812">Transmembrane</keyword>
<feature type="transmembrane region" description="Helical" evidence="7">
    <location>
        <begin position="207"/>
        <end position="233"/>
    </location>
</feature>
<dbReference type="PANTHER" id="PTHR22779">
    <property type="entry name" value="SD17342P"/>
    <property type="match status" value="1"/>
</dbReference>
<evidence type="ECO:0000256" key="4">
    <source>
        <dbReference type="ARBA" id="ARBA00022989"/>
    </source>
</evidence>
<comment type="subcellular location">
    <subcellularLocation>
        <location evidence="1">Membrane</location>
        <topology evidence="1">Multi-pass membrane protein</topology>
    </subcellularLocation>
</comment>
<comment type="caution">
    <text evidence="8">The sequence shown here is derived from an EMBL/GenBank/DDBJ whole genome shotgun (WGS) entry which is preliminary data.</text>
</comment>
<dbReference type="Proteomes" id="UP000289886">
    <property type="component" value="Unassembled WGS sequence"/>
</dbReference>